<dbReference type="KEGG" id="vg:36841885"/>
<proteinExistence type="predicted"/>
<sequence>MTSTETIAWQRCDGSLNGVDAVLSALCEIEADSPYAVLTTVDPETARPVSRAVRISDHPASASDFRTLRMVSRADTRKVHHASVHEATACVAYLSPKRNACFTLTGKVTVSCTEDATAQNLACTEPVPKHAFGDASKVVLEIAVDAIEVVSHGHKLSADLDGRQPIVLLRAGSCSRNTMSGPAE</sequence>
<dbReference type="GeneID" id="36841885"/>
<dbReference type="Proteomes" id="UP000249758">
    <property type="component" value="Segment"/>
</dbReference>
<protein>
    <submittedName>
        <fullName evidence="1">Uncharacterized protein</fullName>
    </submittedName>
</protein>
<gene>
    <name evidence="1" type="ORF">pmac_cds_742</name>
</gene>
<dbReference type="InterPro" id="IPR012349">
    <property type="entry name" value="Split_barrel_FMN-bd"/>
</dbReference>
<dbReference type="Gene3D" id="2.30.110.10">
    <property type="entry name" value="Electron Transport, Fmn-binding Protein, Chain A"/>
    <property type="match status" value="1"/>
</dbReference>
<dbReference type="RefSeq" id="YP_009481426.1">
    <property type="nucleotide sequence ID" value="NC_037665.1"/>
</dbReference>
<reference evidence="1" key="1">
    <citation type="journal article" date="2018" name="Nat. Commun.">
        <title>Diversity and evolution of the emerging Pandoraviridae family.</title>
        <authorList>
            <person name="Legendre M."/>
            <person name="Fabre E."/>
            <person name="Poirot O."/>
            <person name="Jeudy S."/>
            <person name="Lartigue A."/>
            <person name="Alempic J.M."/>
            <person name="Beucher L."/>
            <person name="Philippe N."/>
            <person name="Bertaux L."/>
            <person name="Christo-Foroux E."/>
            <person name="Labadie K."/>
            <person name="Coute Y."/>
            <person name="Abergel C."/>
            <person name="Claverie J.M."/>
        </authorList>
    </citation>
    <scope>NUCLEOTIDE SEQUENCE [LARGE SCALE GENOMIC DNA]</scope>
    <source>
        <strain evidence="1">Macleodensis</strain>
    </source>
</reference>
<organism evidence="1">
    <name type="scientific">Pandoravirus macleodensis</name>
    <dbReference type="NCBI Taxonomy" id="2107707"/>
    <lineage>
        <taxon>Viruses</taxon>
        <taxon>Pandoravirus</taxon>
    </lineage>
</organism>
<dbReference type="EMBL" id="MG011691">
    <property type="protein sequence ID" value="AVK77430.1"/>
    <property type="molecule type" value="Genomic_DNA"/>
</dbReference>
<dbReference type="SUPFAM" id="SSF50475">
    <property type="entry name" value="FMN-binding split barrel"/>
    <property type="match status" value="1"/>
</dbReference>
<name>A0A2U7UGE3_9VIRU</name>
<accession>A0A2U7UGE3</accession>
<evidence type="ECO:0000313" key="1">
    <source>
        <dbReference type="EMBL" id="AVK77430.1"/>
    </source>
</evidence>